<accession>L9ZXU4</accession>
<evidence type="ECO:0000256" key="1">
    <source>
        <dbReference type="SAM" id="Phobius"/>
    </source>
</evidence>
<protein>
    <submittedName>
        <fullName evidence="2">Uncharacterized protein</fullName>
    </submittedName>
</protein>
<evidence type="ECO:0000313" key="2">
    <source>
        <dbReference type="EMBL" id="ELY90422.1"/>
    </source>
</evidence>
<dbReference type="PATRIC" id="fig|1227493.4.peg.2596"/>
<proteinExistence type="predicted"/>
<organism evidence="2 3">
    <name type="scientific">Natrialba hulunbeirensis JCM 10989</name>
    <dbReference type="NCBI Taxonomy" id="1227493"/>
    <lineage>
        <taxon>Archaea</taxon>
        <taxon>Methanobacteriati</taxon>
        <taxon>Methanobacteriota</taxon>
        <taxon>Stenosarchaea group</taxon>
        <taxon>Halobacteria</taxon>
        <taxon>Halobacteriales</taxon>
        <taxon>Natrialbaceae</taxon>
        <taxon>Natrialba</taxon>
    </lineage>
</organism>
<comment type="caution">
    <text evidence="2">The sequence shown here is derived from an EMBL/GenBank/DDBJ whole genome shotgun (WGS) entry which is preliminary data.</text>
</comment>
<evidence type="ECO:0000313" key="3">
    <source>
        <dbReference type="Proteomes" id="UP000011519"/>
    </source>
</evidence>
<keyword evidence="3" id="KW-1185">Reference proteome</keyword>
<name>L9ZXU4_9EURY</name>
<dbReference type="Proteomes" id="UP000011519">
    <property type="component" value="Unassembled WGS sequence"/>
</dbReference>
<dbReference type="AlphaFoldDB" id="L9ZXU4"/>
<keyword evidence="1" id="KW-0472">Membrane</keyword>
<keyword evidence="1" id="KW-0812">Transmembrane</keyword>
<feature type="transmembrane region" description="Helical" evidence="1">
    <location>
        <begin position="21"/>
        <end position="42"/>
    </location>
</feature>
<sequence>MRSDRTQRFHAAARGIESVQSGALLFGFSLILSFFMGTVIFMNGG</sequence>
<dbReference type="RefSeq" id="WP_006653767.1">
    <property type="nucleotide sequence ID" value="NZ_AOIM01000035.1"/>
</dbReference>
<gene>
    <name evidence="2" type="ORF">C483_12958</name>
</gene>
<reference evidence="2 3" key="1">
    <citation type="journal article" date="2014" name="PLoS Genet.">
        <title>Phylogenetically driven sequencing of extremely halophilic archaea reveals strategies for static and dynamic osmo-response.</title>
        <authorList>
            <person name="Becker E.A."/>
            <person name="Seitzer P.M."/>
            <person name="Tritt A."/>
            <person name="Larsen D."/>
            <person name="Krusor M."/>
            <person name="Yao A.I."/>
            <person name="Wu D."/>
            <person name="Madern D."/>
            <person name="Eisen J.A."/>
            <person name="Darling A.E."/>
            <person name="Facciotti M.T."/>
        </authorList>
    </citation>
    <scope>NUCLEOTIDE SEQUENCE [LARGE SCALE GENOMIC DNA]</scope>
    <source>
        <strain evidence="2 3">JCM 10989</strain>
    </source>
</reference>
<dbReference type="EMBL" id="AOIM01000035">
    <property type="protein sequence ID" value="ELY90422.1"/>
    <property type="molecule type" value="Genomic_DNA"/>
</dbReference>
<keyword evidence="1" id="KW-1133">Transmembrane helix</keyword>